<dbReference type="KEGG" id="ttd:A3L14_01110"/>
<dbReference type="AlphaFoldDB" id="A0A0Q2QPM7"/>
<evidence type="ECO:0000313" key="6">
    <source>
        <dbReference type="Proteomes" id="UP000182125"/>
    </source>
</evidence>
<keyword evidence="1" id="KW-0472">Membrane</keyword>
<evidence type="ECO:0000313" key="7">
    <source>
        <dbReference type="Proteomes" id="UP000250136"/>
    </source>
</evidence>
<dbReference type="EMBL" id="FOIW01000002">
    <property type="protein sequence ID" value="SEW04218.1"/>
    <property type="molecule type" value="Genomic_DNA"/>
</dbReference>
<evidence type="ECO:0000256" key="1">
    <source>
        <dbReference type="SAM" id="Phobius"/>
    </source>
</evidence>
<organism evidence="3 5">
    <name type="scientific">Thermococcus thioreducens</name>
    <dbReference type="NCBI Taxonomy" id="277988"/>
    <lineage>
        <taxon>Archaea</taxon>
        <taxon>Methanobacteriati</taxon>
        <taxon>Methanobacteriota</taxon>
        <taxon>Thermococci</taxon>
        <taxon>Thermococcales</taxon>
        <taxon>Thermococcaceae</taxon>
        <taxon>Thermococcus</taxon>
    </lineage>
</organism>
<evidence type="ECO:0000313" key="5">
    <source>
        <dbReference type="Proteomes" id="UP000051862"/>
    </source>
</evidence>
<keyword evidence="7" id="KW-1185">Reference proteome</keyword>
<dbReference type="Proteomes" id="UP000182125">
    <property type="component" value="Unassembled WGS sequence"/>
</dbReference>
<dbReference type="GeneID" id="33332975"/>
<feature type="transmembrane region" description="Helical" evidence="1">
    <location>
        <begin position="153"/>
        <end position="172"/>
    </location>
</feature>
<dbReference type="EMBL" id="LIXN01000015">
    <property type="protein sequence ID" value="KQH81821.1"/>
    <property type="molecule type" value="Genomic_DNA"/>
</dbReference>
<dbReference type="Proteomes" id="UP000051862">
    <property type="component" value="Unassembled WGS sequence"/>
</dbReference>
<evidence type="ECO:0000313" key="3">
    <source>
        <dbReference type="EMBL" id="KQH81821.1"/>
    </source>
</evidence>
<feature type="transmembrane region" description="Helical" evidence="1">
    <location>
        <begin position="6"/>
        <end position="28"/>
    </location>
</feature>
<evidence type="ECO:0000313" key="2">
    <source>
        <dbReference type="EMBL" id="ASJ11573.1"/>
    </source>
</evidence>
<proteinExistence type="predicted"/>
<reference evidence="4 6" key="3">
    <citation type="submission" date="2016-10" db="EMBL/GenBank/DDBJ databases">
        <authorList>
            <person name="de Groot N.N."/>
        </authorList>
    </citation>
    <scope>NUCLEOTIDE SEQUENCE [LARGE SCALE GENOMIC DNA]</scope>
    <source>
        <strain evidence="4 6">OGL-20</strain>
    </source>
</reference>
<evidence type="ECO:0000313" key="4">
    <source>
        <dbReference type="EMBL" id="SEW04218.1"/>
    </source>
</evidence>
<feature type="transmembrane region" description="Helical" evidence="1">
    <location>
        <begin position="122"/>
        <end position="141"/>
    </location>
</feature>
<accession>A0A0Q2QPM7</accession>
<dbReference type="PATRIC" id="fig|277988.4.peg.1831"/>
<keyword evidence="1" id="KW-1133">Transmembrane helix</keyword>
<dbReference type="Proteomes" id="UP000250136">
    <property type="component" value="Chromosome"/>
</dbReference>
<protein>
    <submittedName>
        <fullName evidence="3">Uncharacterized protein</fullName>
    </submittedName>
</protein>
<reference evidence="2 7" key="2">
    <citation type="submission" date="2016-04" db="EMBL/GenBank/DDBJ databases">
        <title>Complete genome sequence of Thermococcus thioreducens type strain OGL-20P.</title>
        <authorList>
            <person name="Oger P.M."/>
        </authorList>
    </citation>
    <scope>NUCLEOTIDE SEQUENCE [LARGE SCALE GENOMIC DNA]</scope>
    <source>
        <strain evidence="2 7">OGL-20P</strain>
    </source>
</reference>
<name>A0A0Q2QPM7_9EURY</name>
<feature type="transmembrane region" description="Helical" evidence="1">
    <location>
        <begin position="88"/>
        <end position="116"/>
    </location>
</feature>
<dbReference type="OrthoDB" id="102649at2157"/>
<dbReference type="EMBL" id="CP015105">
    <property type="protein sequence ID" value="ASJ11573.1"/>
    <property type="molecule type" value="Genomic_DNA"/>
</dbReference>
<sequence>MIGVISAVIAGLMTGSRVLLLAPLVYIVSMKNRDAGLVAYFLFALYTGGEVFSSGLYTYDGLVTALVYASSMVLLLDDSLLGRRISRLELFVVPFLIAGIFFPEAFIAGSVFYFAVRFRIDTRVAGVIGAMLLLFTAARGYLDVPGGASNQAVVLAGFALFLAVITTLRGNLKKVDLFRE</sequence>
<feature type="transmembrane region" description="Helical" evidence="1">
    <location>
        <begin position="35"/>
        <end position="52"/>
    </location>
</feature>
<gene>
    <name evidence="2" type="ORF">A3L14_01110</name>
    <name evidence="3" type="ORF">AMR53_08720</name>
    <name evidence="4" type="ORF">SAMN05216170_1208</name>
</gene>
<keyword evidence="1" id="KW-0812">Transmembrane</keyword>
<dbReference type="RefSeq" id="WP_055429889.1">
    <property type="nucleotide sequence ID" value="NZ_CP015105.1"/>
</dbReference>
<reference evidence="3 5" key="1">
    <citation type="submission" date="2015-08" db="EMBL/GenBank/DDBJ databases">
        <title>Thermococcus thioreducens DSM 14981 genome sequencing.</title>
        <authorList>
            <person name="Hong S.-J."/>
            <person name="Kim M.-C."/>
            <person name="Shin J.-H."/>
        </authorList>
    </citation>
    <scope>NUCLEOTIDE SEQUENCE [LARGE SCALE GENOMIC DNA]</scope>
    <source>
        <strain evidence="3 5">DSM 14981</strain>
    </source>
</reference>
<dbReference type="STRING" id="277988.SAMN05216170_1208"/>